<gene>
    <name evidence="2" type="ORF">HYV66_03215</name>
</gene>
<reference evidence="2" key="1">
    <citation type="submission" date="2020-07" db="EMBL/GenBank/DDBJ databases">
        <title>Huge and variable diversity of episymbiotic CPR bacteria and DPANN archaea in groundwater ecosystems.</title>
        <authorList>
            <person name="He C.Y."/>
            <person name="Keren R."/>
            <person name="Whittaker M."/>
            <person name="Farag I.F."/>
            <person name="Doudna J."/>
            <person name="Cate J.H.D."/>
            <person name="Banfield J.F."/>
        </authorList>
    </citation>
    <scope>NUCLEOTIDE SEQUENCE</scope>
    <source>
        <strain evidence="2">NC_groundwater_418_Ag_B-0.1um_45_10</strain>
    </source>
</reference>
<dbReference type="AlphaFoldDB" id="A0A931YDZ4"/>
<name>A0A931YDZ4_9BACT</name>
<keyword evidence="1" id="KW-0812">Transmembrane</keyword>
<keyword evidence="1" id="KW-0472">Membrane</keyword>
<dbReference type="EMBL" id="JACPHQ010000046">
    <property type="protein sequence ID" value="MBI2466204.1"/>
    <property type="molecule type" value="Genomic_DNA"/>
</dbReference>
<dbReference type="Proteomes" id="UP000709672">
    <property type="component" value="Unassembled WGS sequence"/>
</dbReference>
<keyword evidence="1" id="KW-1133">Transmembrane helix</keyword>
<protein>
    <submittedName>
        <fullName evidence="2">Uncharacterized protein</fullName>
    </submittedName>
</protein>
<evidence type="ECO:0000256" key="1">
    <source>
        <dbReference type="SAM" id="Phobius"/>
    </source>
</evidence>
<evidence type="ECO:0000313" key="3">
    <source>
        <dbReference type="Proteomes" id="UP000709672"/>
    </source>
</evidence>
<evidence type="ECO:0000313" key="2">
    <source>
        <dbReference type="EMBL" id="MBI2466204.1"/>
    </source>
</evidence>
<proteinExistence type="predicted"/>
<comment type="caution">
    <text evidence="2">The sequence shown here is derived from an EMBL/GenBank/DDBJ whole genome shotgun (WGS) entry which is preliminary data.</text>
</comment>
<organism evidence="2 3">
    <name type="scientific">Candidatus Sungiibacteriota bacterium</name>
    <dbReference type="NCBI Taxonomy" id="2750080"/>
    <lineage>
        <taxon>Bacteria</taxon>
        <taxon>Candidatus Sungiibacteriota</taxon>
    </lineage>
</organism>
<feature type="transmembrane region" description="Helical" evidence="1">
    <location>
        <begin position="73"/>
        <end position="101"/>
    </location>
</feature>
<sequence length="142" mass="15633">MKTLGIVFILISFTGMAVFSVWGMSAHANHADNISVCLGSLTQGAVCPDGNPAASVGFHLNSFRIFSTSLPELGLIGMLILMSVLMSALWLFFVFFIPFYLPAMSLIGKQRVFETTCSPFKREKIFWSSLHENSPSNKTISF</sequence>
<accession>A0A931YDZ4</accession>